<name>A0ABU2CQQ4_9MICO</name>
<protein>
    <recommendedName>
        <fullName evidence="4">CAAX prenyl protease-like protein</fullName>
    </recommendedName>
</protein>
<feature type="transmembrane region" description="Helical" evidence="1">
    <location>
        <begin position="80"/>
        <end position="98"/>
    </location>
</feature>
<feature type="transmembrane region" description="Helical" evidence="1">
    <location>
        <begin position="42"/>
        <end position="60"/>
    </location>
</feature>
<sequence>MTATGTVAAGADRDLLLRDAERRTVRAAAGASARVIRTIGGWYWLIFAVVAATIAVLTTRYGSGLDEAVLDSQMGGSSRWVVLVLGMIVPAAYLRLHLAAGGTRATLVAGTIRGALAGGLLIGAMTAVYLTGERALFAALGLTWTREFGPPADGWAGIALTILTEALVVATYYLVGATIAAGYRRLGVVPGTLYVVVALVPAALVDLVTHTGVTAVVVGLHNLPDGVGGVLLAPAGGLVTVALAAWLFRLPLRTVALRPSA</sequence>
<feature type="transmembrane region" description="Helical" evidence="1">
    <location>
        <begin position="228"/>
        <end position="248"/>
    </location>
</feature>
<evidence type="ECO:0008006" key="4">
    <source>
        <dbReference type="Google" id="ProtNLM"/>
    </source>
</evidence>
<feature type="transmembrane region" description="Helical" evidence="1">
    <location>
        <begin position="110"/>
        <end position="132"/>
    </location>
</feature>
<reference evidence="2 3" key="1">
    <citation type="submission" date="2023-07" db="EMBL/GenBank/DDBJ databases">
        <title>Sequencing the genomes of 1000 actinobacteria strains.</title>
        <authorList>
            <person name="Klenk H.-P."/>
        </authorList>
    </citation>
    <scope>NUCLEOTIDE SEQUENCE [LARGE SCALE GENOMIC DNA]</scope>
    <source>
        <strain evidence="2 3">DSM 45554</strain>
    </source>
</reference>
<feature type="transmembrane region" description="Helical" evidence="1">
    <location>
        <begin position="152"/>
        <end position="175"/>
    </location>
</feature>
<comment type="caution">
    <text evidence="2">The sequence shown here is derived from an EMBL/GenBank/DDBJ whole genome shotgun (WGS) entry which is preliminary data.</text>
</comment>
<accession>A0ABU2CQQ4</accession>
<organism evidence="2 3">
    <name type="scientific">Promicromonospora iranensis</name>
    <dbReference type="NCBI Taxonomy" id="1105144"/>
    <lineage>
        <taxon>Bacteria</taxon>
        <taxon>Bacillati</taxon>
        <taxon>Actinomycetota</taxon>
        <taxon>Actinomycetes</taxon>
        <taxon>Micrococcales</taxon>
        <taxon>Promicromonosporaceae</taxon>
        <taxon>Promicromonospora</taxon>
    </lineage>
</organism>
<keyword evidence="1" id="KW-1133">Transmembrane helix</keyword>
<dbReference type="RefSeq" id="WP_274994876.1">
    <property type="nucleotide sequence ID" value="NZ_JAJQQP010000008.1"/>
</dbReference>
<evidence type="ECO:0000313" key="2">
    <source>
        <dbReference type="EMBL" id="MDR7383668.1"/>
    </source>
</evidence>
<feature type="transmembrane region" description="Helical" evidence="1">
    <location>
        <begin position="187"/>
        <end position="208"/>
    </location>
</feature>
<keyword evidence="3" id="KW-1185">Reference proteome</keyword>
<evidence type="ECO:0000313" key="3">
    <source>
        <dbReference type="Proteomes" id="UP001183585"/>
    </source>
</evidence>
<proteinExistence type="predicted"/>
<gene>
    <name evidence="2" type="ORF">J2S48_003183</name>
</gene>
<keyword evidence="1" id="KW-0812">Transmembrane</keyword>
<keyword evidence="1" id="KW-0472">Membrane</keyword>
<evidence type="ECO:0000256" key="1">
    <source>
        <dbReference type="SAM" id="Phobius"/>
    </source>
</evidence>
<dbReference type="Proteomes" id="UP001183585">
    <property type="component" value="Unassembled WGS sequence"/>
</dbReference>
<dbReference type="EMBL" id="JAVDYE010000001">
    <property type="protein sequence ID" value="MDR7383668.1"/>
    <property type="molecule type" value="Genomic_DNA"/>
</dbReference>